<dbReference type="GeneID" id="108740166"/>
<evidence type="ECO:0000256" key="1">
    <source>
        <dbReference type="ARBA" id="ARBA00023125"/>
    </source>
</evidence>
<dbReference type="GO" id="GO:0003677">
    <property type="term" value="F:DNA binding"/>
    <property type="evidence" value="ECO:0007669"/>
    <property type="project" value="UniProtKB-KW"/>
</dbReference>
<dbReference type="InParanoid" id="A0A7F5R0D8"/>
<dbReference type="GO" id="GO:0005634">
    <property type="term" value="C:nucleus"/>
    <property type="evidence" value="ECO:0007669"/>
    <property type="project" value="TreeGrafter"/>
</dbReference>
<organism evidence="3 4">
    <name type="scientific">Agrilus planipennis</name>
    <name type="common">Emerald ash borer</name>
    <name type="synonym">Agrilus marcopoli</name>
    <dbReference type="NCBI Taxonomy" id="224129"/>
    <lineage>
        <taxon>Eukaryota</taxon>
        <taxon>Metazoa</taxon>
        <taxon>Ecdysozoa</taxon>
        <taxon>Arthropoda</taxon>
        <taxon>Hexapoda</taxon>
        <taxon>Insecta</taxon>
        <taxon>Pterygota</taxon>
        <taxon>Neoptera</taxon>
        <taxon>Endopterygota</taxon>
        <taxon>Coleoptera</taxon>
        <taxon>Polyphaga</taxon>
        <taxon>Elateriformia</taxon>
        <taxon>Buprestoidea</taxon>
        <taxon>Buprestidae</taxon>
        <taxon>Agrilinae</taxon>
        <taxon>Agrilus</taxon>
    </lineage>
</organism>
<protein>
    <submittedName>
        <fullName evidence="4">Uncharacterized protein LOC108740166</fullName>
    </submittedName>
</protein>
<dbReference type="RefSeq" id="XP_025831091.1">
    <property type="nucleotide sequence ID" value="XM_025975306.1"/>
</dbReference>
<dbReference type="KEGG" id="apln:108740166"/>
<reference evidence="4" key="1">
    <citation type="submission" date="2025-08" db="UniProtKB">
        <authorList>
            <consortium name="RefSeq"/>
        </authorList>
    </citation>
    <scope>IDENTIFICATION</scope>
    <source>
        <tissue evidence="4">Entire body</tissue>
    </source>
</reference>
<evidence type="ECO:0000313" key="4">
    <source>
        <dbReference type="RefSeq" id="XP_025831091.1"/>
    </source>
</evidence>
<evidence type="ECO:0000313" key="3">
    <source>
        <dbReference type="Proteomes" id="UP000192223"/>
    </source>
</evidence>
<sequence>MEMALTAYKSGVKSLSECNRDYGISKATLLRHIRNTNKTAKGSRKVLGRNPTFNKEIEKLLCHHILEFSWGLFGLTIRDVRRLAFDLAEKNSIPHQFNKEKRAAGKKWYYNFMRRNENLSLRQPESTTLNLIKGFNKQNITEFFDLLQKLCDTHKIDATRIFNMDESGFSTVAKKCQRVIALKGVRAVGSVSSGERGVNTTAVCCVSAAGNKDYNDGSYIIDHENLK</sequence>
<keyword evidence="3" id="KW-1185">Reference proteome</keyword>
<feature type="domain" description="HTH CENPB-type" evidence="2">
    <location>
        <begin position="54"/>
        <end position="122"/>
    </location>
</feature>
<gene>
    <name evidence="4" type="primary">LOC108740166</name>
</gene>
<dbReference type="AlphaFoldDB" id="A0A7F5R0D8"/>
<evidence type="ECO:0000259" key="2">
    <source>
        <dbReference type="Pfam" id="PF03221"/>
    </source>
</evidence>
<dbReference type="PANTHER" id="PTHR19303:SF71">
    <property type="entry name" value="ZINC FINGER PHD-TYPE DOMAIN-CONTAINING PROTEIN"/>
    <property type="match status" value="1"/>
</dbReference>
<accession>A0A7F5R0D8</accession>
<dbReference type="PANTHER" id="PTHR19303">
    <property type="entry name" value="TRANSPOSON"/>
    <property type="match status" value="1"/>
</dbReference>
<name>A0A7F5R0D8_AGRPL</name>
<dbReference type="Pfam" id="PF03221">
    <property type="entry name" value="HTH_Tnp_Tc5"/>
    <property type="match status" value="1"/>
</dbReference>
<keyword evidence="1" id="KW-0238">DNA-binding</keyword>
<dbReference type="InterPro" id="IPR050863">
    <property type="entry name" value="CenT-Element_Derived"/>
</dbReference>
<dbReference type="Proteomes" id="UP000192223">
    <property type="component" value="Unplaced"/>
</dbReference>
<dbReference type="InterPro" id="IPR006600">
    <property type="entry name" value="HTH_CenpB_DNA-bd_dom"/>
</dbReference>
<dbReference type="OrthoDB" id="6754464at2759"/>
<proteinExistence type="predicted"/>